<proteinExistence type="predicted"/>
<sequence>MTEAEASYCQDGNFWKFPNRKSIKNAIFELYYQLYYKFSCEQNSIPWQKGKVAAEGMIWCLQIISLLWLPDMSISNWNKNMIIWKIIGYLKFDNVCSELGIISECLVLSVLFTCTSFLIFISFFTAIYNSYSIPILILNTFRYLFSLWITFFFIPSIQLFTIFLKYNFFPQDKIAEYQNHNDFSEFEISLLFQIGIIFSIIFALVLILLNTQFSGDIRHSLHKLVIVAKAHSQVDTHIAIFTYLLPVFYAILAKNFIIYLQILAIIFSAILIRETMVIRPYFSFYYTSIAILRLFFISFVSLIFILGRLMDNSLVISILAIILGPLLSIFIVLFTKKSKIAKNIPEDIQNINSEYELEKYLRHALCSNDFENKDKIIQIFENFFIDKRLNCSKLLSIWEANYCLFTLEDKTLANIKIAKNKEISDLNMEANYQEYLCNKIILSNHLSDSLNFSNFFAEFQNAKRKDKELCINLLSFLNEITSIKPNLKYLKKQLNSIDENISVLNKQYSQLSVKYFNSKELLSLYASYAKDIIYDLEKSALIEMKIRSFDKVFSSSIIDSSTFSFLNENNGILIISNEFENFGEILYANHKSAEILRLPLNNFINDNFFNFFHPYHKERISNGAKKFVQFSSSLETYLSQGFFLNLPNNLLECVGKLSVTVINNFIVSILIFREKEIKNQVALISDDYEIICHSANFQRFLGNPNNNFAGTNIKNLFFDSEEFDIKPFVAYTLPNFFNKMHLVYSYYEIYGIKVPYAILIKGDEGIKTWKIEELVPNNKTANLQVVSSLLSAKLPESFATFRTISSFQKENHSEEDLDSKMDLYRFTNEAPDKYDFSDKNDENKSQYSASSSQNKFLNMLQISSKSINILHLAFIFAVLTVLAVNIAVLVYAFSKINIISDVELPLYIGRAGKYFQQVALYSHMVFQCYVSQMPEAIALVPDIFSRDVNSLADFETLYSNMTIKSKNWNHCSGQTIINDVNVDLWPTDGGVNPKKVNLVKAVAEFINHV</sequence>
<gene>
    <name evidence="3" type="ORF">BSTOLATCC_MIC65993</name>
</gene>
<keyword evidence="1" id="KW-0472">Membrane</keyword>
<protein>
    <recommendedName>
        <fullName evidence="2">TmcB/TmcC TPR repeats domain-containing protein</fullName>
    </recommendedName>
</protein>
<evidence type="ECO:0000259" key="2">
    <source>
        <dbReference type="Pfam" id="PF25474"/>
    </source>
</evidence>
<dbReference type="PANTHER" id="PTHR31600:SF2">
    <property type="entry name" value="GAMETE ENRICHED GENE 10 PROTEIN-RELATED"/>
    <property type="match status" value="1"/>
</dbReference>
<feature type="transmembrane region" description="Helical" evidence="1">
    <location>
        <begin position="107"/>
        <end position="131"/>
    </location>
</feature>
<evidence type="ECO:0000256" key="1">
    <source>
        <dbReference type="SAM" id="Phobius"/>
    </source>
</evidence>
<reference evidence="3" key="1">
    <citation type="submission" date="2021-09" db="EMBL/GenBank/DDBJ databases">
        <authorList>
            <consortium name="AG Swart"/>
            <person name="Singh M."/>
            <person name="Singh A."/>
            <person name="Seah K."/>
            <person name="Emmerich C."/>
        </authorList>
    </citation>
    <scope>NUCLEOTIDE SEQUENCE</scope>
    <source>
        <strain evidence="3">ATCC30299</strain>
    </source>
</reference>
<name>A0AAU9KS46_9CILI</name>
<feature type="transmembrane region" description="Helical" evidence="1">
    <location>
        <begin position="256"/>
        <end position="272"/>
    </location>
</feature>
<dbReference type="InterPro" id="IPR057352">
    <property type="entry name" value="TPR_TmcB/C"/>
</dbReference>
<organism evidence="3 4">
    <name type="scientific">Blepharisma stoltei</name>
    <dbReference type="NCBI Taxonomy" id="1481888"/>
    <lineage>
        <taxon>Eukaryota</taxon>
        <taxon>Sar</taxon>
        <taxon>Alveolata</taxon>
        <taxon>Ciliophora</taxon>
        <taxon>Postciliodesmatophora</taxon>
        <taxon>Heterotrichea</taxon>
        <taxon>Heterotrichida</taxon>
        <taxon>Blepharismidae</taxon>
        <taxon>Blepharisma</taxon>
    </lineage>
</organism>
<keyword evidence="1" id="KW-1133">Transmembrane helix</keyword>
<dbReference type="Proteomes" id="UP001162131">
    <property type="component" value="Unassembled WGS sequence"/>
</dbReference>
<accession>A0AAU9KS46</accession>
<comment type="caution">
    <text evidence="3">The sequence shown here is derived from an EMBL/GenBank/DDBJ whole genome shotgun (WGS) entry which is preliminary data.</text>
</comment>
<keyword evidence="4" id="KW-1185">Reference proteome</keyword>
<dbReference type="InterPro" id="IPR052994">
    <property type="entry name" value="Tiny_macrocysts_regulators"/>
</dbReference>
<dbReference type="Pfam" id="PF25474">
    <property type="entry name" value="TPR_TmcB"/>
    <property type="match status" value="1"/>
</dbReference>
<feature type="transmembrane region" description="Helical" evidence="1">
    <location>
        <begin position="284"/>
        <end position="307"/>
    </location>
</feature>
<evidence type="ECO:0000313" key="4">
    <source>
        <dbReference type="Proteomes" id="UP001162131"/>
    </source>
</evidence>
<evidence type="ECO:0000313" key="3">
    <source>
        <dbReference type="EMBL" id="CAG9336105.1"/>
    </source>
</evidence>
<feature type="transmembrane region" description="Helical" evidence="1">
    <location>
        <begin position="143"/>
        <end position="168"/>
    </location>
</feature>
<feature type="transmembrane region" description="Helical" evidence="1">
    <location>
        <begin position="313"/>
        <end position="334"/>
    </location>
</feature>
<feature type="domain" description="TmcB/TmcC TPR repeats" evidence="2">
    <location>
        <begin position="446"/>
        <end position="539"/>
    </location>
</feature>
<dbReference type="AlphaFoldDB" id="A0AAU9KS46"/>
<dbReference type="PANTHER" id="PTHR31600">
    <property type="entry name" value="TINY MACROCYSTS PROTEIN B-RELATED"/>
    <property type="match status" value="1"/>
</dbReference>
<dbReference type="EMBL" id="CAJZBQ010000064">
    <property type="protein sequence ID" value="CAG9336105.1"/>
    <property type="molecule type" value="Genomic_DNA"/>
</dbReference>
<keyword evidence="1" id="KW-0812">Transmembrane</keyword>
<feature type="transmembrane region" description="Helical" evidence="1">
    <location>
        <begin position="869"/>
        <end position="893"/>
    </location>
</feature>
<feature type="transmembrane region" description="Helical" evidence="1">
    <location>
        <begin position="188"/>
        <end position="209"/>
    </location>
</feature>